<protein>
    <submittedName>
        <fullName evidence="2">Pyridoxamine 5'-phosphate oxidase family protein</fullName>
    </submittedName>
</protein>
<comment type="caution">
    <text evidence="2">The sequence shown here is derived from an EMBL/GenBank/DDBJ whole genome shotgun (WGS) entry which is preliminary data.</text>
</comment>
<dbReference type="PANTHER" id="PTHR34818:SF1">
    <property type="entry name" value="PROTEIN BLI-3"/>
    <property type="match status" value="1"/>
</dbReference>
<reference evidence="2 3" key="1">
    <citation type="submission" date="2020-11" db="EMBL/GenBank/DDBJ databases">
        <title>Fusibacter basophilias sp. nov.</title>
        <authorList>
            <person name="Qiu D."/>
        </authorList>
    </citation>
    <scope>NUCLEOTIDE SEQUENCE [LARGE SCALE GENOMIC DNA]</scope>
    <source>
        <strain evidence="2 3">Q10-2</strain>
    </source>
</reference>
<proteinExistence type="predicted"/>
<dbReference type="EMBL" id="JADKNH010000004">
    <property type="protein sequence ID" value="MBF4693019.1"/>
    <property type="molecule type" value="Genomic_DNA"/>
</dbReference>
<dbReference type="Gene3D" id="2.30.110.10">
    <property type="entry name" value="Electron Transport, Fmn-binding Protein, Chain A"/>
    <property type="match status" value="1"/>
</dbReference>
<dbReference type="PANTHER" id="PTHR34818">
    <property type="entry name" value="PROTEIN BLI-3"/>
    <property type="match status" value="1"/>
</dbReference>
<dbReference type="Pfam" id="PF12675">
    <property type="entry name" value="DUF3795"/>
    <property type="match status" value="1"/>
</dbReference>
<evidence type="ECO:0000259" key="1">
    <source>
        <dbReference type="Pfam" id="PF16242"/>
    </source>
</evidence>
<dbReference type="SUPFAM" id="SSF50475">
    <property type="entry name" value="FMN-binding split barrel"/>
    <property type="match status" value="1"/>
</dbReference>
<dbReference type="InterPro" id="IPR024227">
    <property type="entry name" value="DUF3795"/>
</dbReference>
<dbReference type="RefSeq" id="WP_194701253.1">
    <property type="nucleotide sequence ID" value="NZ_JADKNH010000004.1"/>
</dbReference>
<dbReference type="Pfam" id="PF16242">
    <property type="entry name" value="Pyrid_ox_like"/>
    <property type="match status" value="1"/>
</dbReference>
<accession>A0ABR9ZTW9</accession>
<dbReference type="InterPro" id="IPR052917">
    <property type="entry name" value="Stress-Dev_Protein"/>
</dbReference>
<evidence type="ECO:0000313" key="2">
    <source>
        <dbReference type="EMBL" id="MBF4693019.1"/>
    </source>
</evidence>
<sequence>MYTDIFKQASDIVDVCEVGYFSTLDENGYPNVATRSRVKSNGIMEIYFSTDTSGNMASSILRNAKSSVCFRADGDNISLVGKSEIITDMAVKKALWLDWFIDHFPSGIEDPEYCVIKFTTERVSMWVDRKVYKFGIDEITEITSRCGLMCNSCDFKEPNDCKGCIASNGNPFYGKCPIAHCAQEKGLMHCGQCDEMPCDNLKDYSCGDSEHSDHPKGARLDVLRMWAQQLND</sequence>
<feature type="domain" description="General stress protein FMN-binding split barrel" evidence="1">
    <location>
        <begin position="45"/>
        <end position="128"/>
    </location>
</feature>
<gene>
    <name evidence="2" type="ORF">ISU02_07800</name>
</gene>
<organism evidence="2 3">
    <name type="scientific">Fusibacter ferrireducens</name>
    <dbReference type="NCBI Taxonomy" id="2785058"/>
    <lineage>
        <taxon>Bacteria</taxon>
        <taxon>Bacillati</taxon>
        <taxon>Bacillota</taxon>
        <taxon>Clostridia</taxon>
        <taxon>Eubacteriales</taxon>
        <taxon>Eubacteriales Family XII. Incertae Sedis</taxon>
        <taxon>Fusibacter</taxon>
    </lineage>
</organism>
<dbReference type="Proteomes" id="UP000614200">
    <property type="component" value="Unassembled WGS sequence"/>
</dbReference>
<name>A0ABR9ZTW9_9FIRM</name>
<keyword evidence="3" id="KW-1185">Reference proteome</keyword>
<evidence type="ECO:0000313" key="3">
    <source>
        <dbReference type="Proteomes" id="UP000614200"/>
    </source>
</evidence>
<dbReference type="InterPro" id="IPR038725">
    <property type="entry name" value="YdaG_split_barrel_FMN-bd"/>
</dbReference>
<dbReference type="InterPro" id="IPR012349">
    <property type="entry name" value="Split_barrel_FMN-bd"/>
</dbReference>